<comment type="caution">
    <text evidence="3">The sequence shown here is derived from an EMBL/GenBank/DDBJ whole genome shotgun (WGS) entry which is preliminary data.</text>
</comment>
<feature type="region of interest" description="Disordered" evidence="1">
    <location>
        <begin position="396"/>
        <end position="428"/>
    </location>
</feature>
<feature type="compositionally biased region" description="Polar residues" evidence="1">
    <location>
        <begin position="708"/>
        <end position="720"/>
    </location>
</feature>
<feature type="region of interest" description="Disordered" evidence="1">
    <location>
        <begin position="678"/>
        <end position="1006"/>
    </location>
</feature>
<feature type="compositionally biased region" description="Polar residues" evidence="1">
    <location>
        <begin position="682"/>
        <end position="700"/>
    </location>
</feature>
<dbReference type="InterPro" id="IPR049407">
    <property type="entry name" value="Usp38-like_N"/>
</dbReference>
<dbReference type="Proteomes" id="UP000789831">
    <property type="component" value="Unassembled WGS sequence"/>
</dbReference>
<dbReference type="AlphaFoldDB" id="A0A9N8WFX4"/>
<dbReference type="EMBL" id="CAJVPL010000333">
    <property type="protein sequence ID" value="CAG8484350.1"/>
    <property type="molecule type" value="Genomic_DNA"/>
</dbReference>
<feature type="domain" description="USP" evidence="2">
    <location>
        <begin position="429"/>
        <end position="1050"/>
    </location>
</feature>
<dbReference type="InterPro" id="IPR028889">
    <property type="entry name" value="USP"/>
</dbReference>
<dbReference type="GO" id="GO:0016579">
    <property type="term" value="P:protein deubiquitination"/>
    <property type="evidence" value="ECO:0007669"/>
    <property type="project" value="InterPro"/>
</dbReference>
<dbReference type="GO" id="GO:0005634">
    <property type="term" value="C:nucleus"/>
    <property type="evidence" value="ECO:0007669"/>
    <property type="project" value="TreeGrafter"/>
</dbReference>
<dbReference type="OrthoDB" id="420187at2759"/>
<proteinExistence type="predicted"/>
<evidence type="ECO:0000313" key="4">
    <source>
        <dbReference type="Proteomes" id="UP000789831"/>
    </source>
</evidence>
<dbReference type="Gene3D" id="3.90.70.10">
    <property type="entry name" value="Cysteine proteinases"/>
    <property type="match status" value="2"/>
</dbReference>
<keyword evidence="4" id="KW-1185">Reference proteome</keyword>
<feature type="compositionally biased region" description="Basic and acidic residues" evidence="1">
    <location>
        <begin position="761"/>
        <end position="788"/>
    </location>
</feature>
<accession>A0A9N8WFX4</accession>
<dbReference type="PROSITE" id="PS00973">
    <property type="entry name" value="USP_2"/>
    <property type="match status" value="1"/>
</dbReference>
<dbReference type="SUPFAM" id="SSF54001">
    <property type="entry name" value="Cysteine proteinases"/>
    <property type="match status" value="1"/>
</dbReference>
<dbReference type="InterPro" id="IPR050164">
    <property type="entry name" value="Peptidase_C19"/>
</dbReference>
<protein>
    <submittedName>
        <fullName evidence="3">2874_t:CDS:1</fullName>
    </submittedName>
</protein>
<dbReference type="InterPro" id="IPR018200">
    <property type="entry name" value="USP_CS"/>
</dbReference>
<dbReference type="PROSITE" id="PS50235">
    <property type="entry name" value="USP_3"/>
    <property type="match status" value="1"/>
</dbReference>
<dbReference type="GO" id="GO:0004843">
    <property type="term" value="F:cysteine-type deubiquitinase activity"/>
    <property type="evidence" value="ECO:0007669"/>
    <property type="project" value="InterPro"/>
</dbReference>
<dbReference type="Pfam" id="PF21246">
    <property type="entry name" value="Usp38-like_N"/>
    <property type="match status" value="1"/>
</dbReference>
<feature type="non-terminal residue" evidence="3">
    <location>
        <position position="1"/>
    </location>
</feature>
<evidence type="ECO:0000259" key="2">
    <source>
        <dbReference type="PROSITE" id="PS50235"/>
    </source>
</evidence>
<reference evidence="3" key="1">
    <citation type="submission" date="2021-06" db="EMBL/GenBank/DDBJ databases">
        <authorList>
            <person name="Kallberg Y."/>
            <person name="Tangrot J."/>
            <person name="Rosling A."/>
        </authorList>
    </citation>
    <scope>NUCLEOTIDE SEQUENCE</scope>
    <source>
        <strain evidence="3">MT106</strain>
    </source>
</reference>
<sequence length="1050" mass="121125">MKIILSKVPTLDEAERVEWCERAYNYIFEQEPRLYAHVAEQILEKISNQNVEFFFEYFSTEKIRHEFETNRKVVPFFKTLRAMIKVVYIKSKGNATNNPIYKNAIEEDLQILQLIATKHLPTVKARIDWLEVLFNMYTLMPQTLPEDPKIVLEAIVCGLTLKAPGEIKDSEYKFFEIAMELFERYKHDNLQIILVDVFKRLSAKYQINTGSLALVISRIPHNLKQDIILPFIQKMSHDKEVDFGEMLQNMIKMLELPFVKNIGIWTVELLDAMVAIKKYDLVLELADSWIQFYLREEVMPVATCLLYRYQHSPKVFNLVVKSIIPRLDLIAKEGDQQHLLNDLSEVTQCLMVHFPSNQKVYSDIQEKITELGLKRISALDAKKILEEKQIIRTSIGNKNGNHREEKETKLAASAPVNKRGQQPQRKSKTGLKNLRNTCFMNSVLQALFNSVEFRDRVLGITRVSRTSTTFALQQCFSAMSEANKPWYSPKSLLQALPSWLNDGRQQDCHEFLNQMEDEAIKSVPSCKKRRLDYEDIEVESPPSAPEVDIPLVPFTGKLQNMIRCLSCGSVSKTLEEFHELTLSLQLDTRSNKNNNKLLVPDMIKQLLSPEKLKGDNQYSCDVCHGLRDAFKTTRIVDPPTYLILTLNRFEYDRDMQRRIKIRTPIVIQDSLELSYEPLDQDNVMNSPNTQSDATGETCVSNEDDESETNTNMTVSQSGISTEYVEVEMDKEEDEKSDDYEQVNKDEKSDEELVDASDDMDDDKRNANDTMDDDKRDVIDDMKDDKEELLNASDNMDDDKRDVNGNMANDKRDANENMDDDKRSTSENMDDKRNTNEDMDDDKRNTSEDMDDDKRNTSEDMDDDKRNTSSNANDDKRNTSVNINDDKRDTSDNMSDDKGQLIDASENTDDGKRNASENTDDGKRNASENMDDDKRDTSENMDDDKRDTNENMDDDKRDTSENTNDDRELVDASDNMDDDRYVKVDESPNYDDMDNQQHKNQIQTNGDSEAETALNTFAQEPSITRYSLASIVVHSGFSAEYGHYYTYAKDE</sequence>
<gene>
    <name evidence="3" type="ORF">AGERDE_LOCUS3402</name>
</gene>
<organism evidence="3 4">
    <name type="scientific">Ambispora gerdemannii</name>
    <dbReference type="NCBI Taxonomy" id="144530"/>
    <lineage>
        <taxon>Eukaryota</taxon>
        <taxon>Fungi</taxon>
        <taxon>Fungi incertae sedis</taxon>
        <taxon>Mucoromycota</taxon>
        <taxon>Glomeromycotina</taxon>
        <taxon>Glomeromycetes</taxon>
        <taxon>Archaeosporales</taxon>
        <taxon>Ambisporaceae</taxon>
        <taxon>Ambispora</taxon>
    </lineage>
</organism>
<feature type="compositionally biased region" description="Basic and acidic residues" evidence="1">
    <location>
        <begin position="797"/>
        <end position="899"/>
    </location>
</feature>
<dbReference type="PANTHER" id="PTHR24006">
    <property type="entry name" value="UBIQUITIN CARBOXYL-TERMINAL HYDROLASE"/>
    <property type="match status" value="1"/>
</dbReference>
<feature type="compositionally biased region" description="Acidic residues" evidence="1">
    <location>
        <begin position="748"/>
        <end position="760"/>
    </location>
</feature>
<dbReference type="PANTHER" id="PTHR24006:SF908">
    <property type="entry name" value="DEUBIQUITINATING APOPTOTIC INHIBITOR, ISOFORM A"/>
    <property type="match status" value="1"/>
</dbReference>
<feature type="compositionally biased region" description="Polar residues" evidence="1">
    <location>
        <begin position="997"/>
        <end position="1006"/>
    </location>
</feature>
<evidence type="ECO:0000313" key="3">
    <source>
        <dbReference type="EMBL" id="CAG8484350.1"/>
    </source>
</evidence>
<evidence type="ECO:0000256" key="1">
    <source>
        <dbReference type="SAM" id="MobiDB-lite"/>
    </source>
</evidence>
<feature type="compositionally biased region" description="Basic and acidic residues" evidence="1">
    <location>
        <begin position="908"/>
        <end position="969"/>
    </location>
</feature>
<name>A0A9N8WFX4_9GLOM</name>
<dbReference type="InterPro" id="IPR001394">
    <property type="entry name" value="Peptidase_C19_UCH"/>
</dbReference>
<dbReference type="GO" id="GO:0005829">
    <property type="term" value="C:cytosol"/>
    <property type="evidence" value="ECO:0007669"/>
    <property type="project" value="TreeGrafter"/>
</dbReference>
<dbReference type="Pfam" id="PF00443">
    <property type="entry name" value="UCH"/>
    <property type="match status" value="1"/>
</dbReference>
<feature type="compositionally biased region" description="Acidic residues" evidence="1">
    <location>
        <begin position="724"/>
        <end position="740"/>
    </location>
</feature>
<dbReference type="InterPro" id="IPR038765">
    <property type="entry name" value="Papain-like_cys_pep_sf"/>
</dbReference>